<dbReference type="GO" id="GO:0016829">
    <property type="term" value="F:lyase activity"/>
    <property type="evidence" value="ECO:0007669"/>
    <property type="project" value="UniProtKB-KW"/>
</dbReference>
<evidence type="ECO:0008006" key="2">
    <source>
        <dbReference type="Google" id="ProtNLM"/>
    </source>
</evidence>
<evidence type="ECO:0000313" key="1">
    <source>
        <dbReference type="EMBL" id="CBX70396.1"/>
    </source>
</evidence>
<name>F4MX38_YEREN</name>
<accession>F4MX38</accession>
<protein>
    <recommendedName>
        <fullName evidence="2">Adenylosuccinate lyase</fullName>
    </recommendedName>
</protein>
<reference evidence="1" key="1">
    <citation type="journal article" date="2011" name="BMC Genomics">
        <title>Shotgun sequencing of Yersinia enterocolitica strain W22703 (biotype 2, serotype O:9): genomic evidence for oscillation between invertebrates and mammals.</title>
        <authorList>
            <person name="Fuchs T.M."/>
            <person name="Brandt K."/>
            <person name="Starke M."/>
            <person name="Rattei T."/>
        </authorList>
    </citation>
    <scope>NUCLEOTIDE SEQUENCE</scope>
</reference>
<proteinExistence type="predicted"/>
<dbReference type="EMBL" id="FR718525">
    <property type="protein sequence ID" value="CBX70396.1"/>
    <property type="molecule type" value="Genomic_DNA"/>
</dbReference>
<gene>
    <name evidence="1" type="ORF">YEW_JP41360</name>
</gene>
<dbReference type="AlphaFoldDB" id="F4MX38"/>
<keyword evidence="1" id="KW-0456">Lyase</keyword>
<sequence length="49" mass="5352">MTRGKRVDAAGMQAFIDSLALPEAEKNRLKAMTPANYLGRATAMVDELK</sequence>
<organism evidence="1">
    <name type="scientific">Yersinia enterocolitica W22703</name>
    <dbReference type="NCBI Taxonomy" id="913028"/>
    <lineage>
        <taxon>Bacteria</taxon>
        <taxon>Pseudomonadati</taxon>
        <taxon>Pseudomonadota</taxon>
        <taxon>Gammaproteobacteria</taxon>
        <taxon>Enterobacterales</taxon>
        <taxon>Yersiniaceae</taxon>
        <taxon>Yersinia</taxon>
    </lineage>
</organism>
<dbReference type="Gene3D" id="1.10.40.30">
    <property type="entry name" value="Fumarase/aspartase (C-terminal domain)"/>
    <property type="match status" value="1"/>
</dbReference>